<dbReference type="Proteomes" id="UP001431783">
    <property type="component" value="Unassembled WGS sequence"/>
</dbReference>
<feature type="compositionally biased region" description="Polar residues" evidence="1">
    <location>
        <begin position="159"/>
        <end position="168"/>
    </location>
</feature>
<feature type="region of interest" description="Disordered" evidence="1">
    <location>
        <begin position="139"/>
        <end position="193"/>
    </location>
</feature>
<gene>
    <name evidence="2" type="ORF">WA026_016365</name>
</gene>
<organism evidence="2 3">
    <name type="scientific">Henosepilachna vigintioctopunctata</name>
    <dbReference type="NCBI Taxonomy" id="420089"/>
    <lineage>
        <taxon>Eukaryota</taxon>
        <taxon>Metazoa</taxon>
        <taxon>Ecdysozoa</taxon>
        <taxon>Arthropoda</taxon>
        <taxon>Hexapoda</taxon>
        <taxon>Insecta</taxon>
        <taxon>Pterygota</taxon>
        <taxon>Neoptera</taxon>
        <taxon>Endopterygota</taxon>
        <taxon>Coleoptera</taxon>
        <taxon>Polyphaga</taxon>
        <taxon>Cucujiformia</taxon>
        <taxon>Coccinelloidea</taxon>
        <taxon>Coccinellidae</taxon>
        <taxon>Epilachninae</taxon>
        <taxon>Epilachnini</taxon>
        <taxon>Henosepilachna</taxon>
    </lineage>
</organism>
<name>A0AAW1UL13_9CUCU</name>
<accession>A0AAW1UL13</accession>
<feature type="compositionally biased region" description="Low complexity" evidence="1">
    <location>
        <begin position="139"/>
        <end position="149"/>
    </location>
</feature>
<feature type="region of interest" description="Disordered" evidence="1">
    <location>
        <begin position="303"/>
        <end position="328"/>
    </location>
</feature>
<evidence type="ECO:0000256" key="1">
    <source>
        <dbReference type="SAM" id="MobiDB-lite"/>
    </source>
</evidence>
<keyword evidence="3" id="KW-1185">Reference proteome</keyword>
<dbReference type="AlphaFoldDB" id="A0AAW1UL13"/>
<feature type="compositionally biased region" description="Basic residues" evidence="1">
    <location>
        <begin position="172"/>
        <end position="181"/>
    </location>
</feature>
<comment type="caution">
    <text evidence="2">The sequence shown here is derived from an EMBL/GenBank/DDBJ whole genome shotgun (WGS) entry which is preliminary data.</text>
</comment>
<dbReference type="EMBL" id="JARQZJ010000069">
    <property type="protein sequence ID" value="KAK9881481.1"/>
    <property type="molecule type" value="Genomic_DNA"/>
</dbReference>
<feature type="compositionally biased region" description="Basic and acidic residues" evidence="1">
    <location>
        <begin position="303"/>
        <end position="312"/>
    </location>
</feature>
<reference evidence="2 3" key="1">
    <citation type="submission" date="2023-03" db="EMBL/GenBank/DDBJ databases">
        <title>Genome insight into feeding habits of ladybird beetles.</title>
        <authorList>
            <person name="Li H.-S."/>
            <person name="Huang Y.-H."/>
            <person name="Pang H."/>
        </authorList>
    </citation>
    <scope>NUCLEOTIDE SEQUENCE [LARGE SCALE GENOMIC DNA]</scope>
    <source>
        <strain evidence="2">SYSU_2023b</strain>
        <tissue evidence="2">Whole body</tissue>
    </source>
</reference>
<evidence type="ECO:0000313" key="2">
    <source>
        <dbReference type="EMBL" id="KAK9881481.1"/>
    </source>
</evidence>
<protein>
    <submittedName>
        <fullName evidence="2">Uncharacterized protein</fullName>
    </submittedName>
</protein>
<proteinExistence type="predicted"/>
<feature type="compositionally biased region" description="Low complexity" evidence="1">
    <location>
        <begin position="314"/>
        <end position="328"/>
    </location>
</feature>
<sequence length="556" mass="64885">MITVNGATQLPRPVVESSLRSDDKCMKHLECTENALAQYENNNFKGINRIDIHRKKCKNSSKKKIVKSKNNEVETYNFIPQASVFVHILSAFISQTFDYGIKNLNSIKITSHIPTKSELKQANNFARSAFTLLLKSLNSSSSSRTPLKSKALDYHHTKGPSQTSNYSVRTGREKKKPKKSLTKNNSKEPPKVCKKSLKTNIENDTIVRSFPDTFNEPIRFPKESDIIFEKRDTKQCNNELLLILENRNFNKDILLMYKGKDPPTNKIIEETYEITTFKNSLEEKNHEQSWTEKIQEIITETHITKDHDEPKNTSHALKSSHSSKNSSAEEITKKCEIFATIPKDVYSSISAREEFNRSLNSKQDLNLANINQNEQNYENVRPNILSSQLSNHEIFKNVEAEEMTRWIKNIPAYNIDNSIKTLYVRKRPVRCRNRKNATKHHIEMGNFKKEVISFLIQNTFNEREKCYTTYYEEKKILLDSVDEEPMSLELPSIKLRMPKFSQFMPEIELAIKDQMNKFLTNNRYKYHDMSLGDHNFKRDLEFSYQKKFSELVKMCR</sequence>
<evidence type="ECO:0000313" key="3">
    <source>
        <dbReference type="Proteomes" id="UP001431783"/>
    </source>
</evidence>